<dbReference type="Proteomes" id="UP000183557">
    <property type="component" value="Unassembled WGS sequence"/>
</dbReference>
<dbReference type="OrthoDB" id="9807293at2"/>
<dbReference type="PROSITE" id="PS00221">
    <property type="entry name" value="MIP"/>
    <property type="match status" value="1"/>
</dbReference>
<feature type="transmembrane region" description="Helical" evidence="8">
    <location>
        <begin position="83"/>
        <end position="105"/>
    </location>
</feature>
<dbReference type="EMBL" id="FOSB01000002">
    <property type="protein sequence ID" value="SFJ48132.1"/>
    <property type="molecule type" value="Genomic_DNA"/>
</dbReference>
<keyword evidence="5 8" id="KW-1133">Transmembrane helix</keyword>
<dbReference type="GO" id="GO:0005886">
    <property type="term" value="C:plasma membrane"/>
    <property type="evidence" value="ECO:0007669"/>
    <property type="project" value="TreeGrafter"/>
</dbReference>
<feature type="transmembrane region" description="Helical" evidence="8">
    <location>
        <begin position="163"/>
        <end position="184"/>
    </location>
</feature>
<dbReference type="InterPro" id="IPR050363">
    <property type="entry name" value="MIP/Aquaporin"/>
</dbReference>
<sequence>MSEFMAELVGTMILIIFGGGVVGGVVLKNSKAEGSGWVVITIAWGLAVTMGVYAVGGFSGAHINPAVTLGFAAIGDFPWAKVPLYITAQIIGALIGAGIVFLNYLPHWRATEDKGAKLAVFSTDPAIRSPFSNLVTEIIGTFVLVMGLLFIGANEFTEGLNPLIVGALIVAIGMSLGGTTGYAINPARDLGPRIAHALLPIPGKGGSDWGYAWIPVVGPILGGIYGALFYKAVFLLELSFSFWVFSAIVAIILFGAARAEIKKGETYSNQLEEKIS</sequence>
<keyword evidence="3 7" id="KW-0813">Transport</keyword>
<dbReference type="InterPro" id="IPR000425">
    <property type="entry name" value="MIP"/>
</dbReference>
<evidence type="ECO:0000256" key="1">
    <source>
        <dbReference type="ARBA" id="ARBA00004141"/>
    </source>
</evidence>
<evidence type="ECO:0000256" key="4">
    <source>
        <dbReference type="ARBA" id="ARBA00022692"/>
    </source>
</evidence>
<protein>
    <submittedName>
        <fullName evidence="9">Glycerol uptake facilitator protein</fullName>
    </submittedName>
</protein>
<evidence type="ECO:0000256" key="3">
    <source>
        <dbReference type="ARBA" id="ARBA00022448"/>
    </source>
</evidence>
<feature type="transmembrane region" description="Helical" evidence="8">
    <location>
        <begin position="39"/>
        <end position="63"/>
    </location>
</feature>
<feature type="transmembrane region" description="Helical" evidence="8">
    <location>
        <begin position="209"/>
        <end position="228"/>
    </location>
</feature>
<dbReference type="PANTHER" id="PTHR43829:SF9">
    <property type="entry name" value="AQUAPORIN-9"/>
    <property type="match status" value="1"/>
</dbReference>
<dbReference type="PRINTS" id="PR00783">
    <property type="entry name" value="MINTRINSICP"/>
</dbReference>
<gene>
    <name evidence="9" type="ORF">SAMN04487936_102349</name>
</gene>
<proteinExistence type="inferred from homology"/>
<dbReference type="STRING" id="240302.BN982_01370"/>
<reference evidence="10" key="1">
    <citation type="submission" date="2016-10" db="EMBL/GenBank/DDBJ databases">
        <authorList>
            <person name="Varghese N."/>
            <person name="Submissions S."/>
        </authorList>
    </citation>
    <scope>NUCLEOTIDE SEQUENCE [LARGE SCALE GENOMIC DNA]</scope>
    <source>
        <strain evidence="10">CGMCC 1.3704</strain>
    </source>
</reference>
<evidence type="ECO:0000256" key="6">
    <source>
        <dbReference type="ARBA" id="ARBA00023136"/>
    </source>
</evidence>
<keyword evidence="4 7" id="KW-0812">Transmembrane</keyword>
<accession>A0A1I3RQH4</accession>
<dbReference type="InterPro" id="IPR023271">
    <property type="entry name" value="Aquaporin-like"/>
</dbReference>
<dbReference type="RefSeq" id="WP_075035434.1">
    <property type="nucleotide sequence ID" value="NZ_FOSB01000002.1"/>
</dbReference>
<dbReference type="GO" id="GO:0015254">
    <property type="term" value="F:glycerol channel activity"/>
    <property type="evidence" value="ECO:0007669"/>
    <property type="project" value="TreeGrafter"/>
</dbReference>
<evidence type="ECO:0000256" key="7">
    <source>
        <dbReference type="RuleBase" id="RU000477"/>
    </source>
</evidence>
<evidence type="ECO:0000313" key="10">
    <source>
        <dbReference type="Proteomes" id="UP000183557"/>
    </source>
</evidence>
<evidence type="ECO:0000313" key="9">
    <source>
        <dbReference type="EMBL" id="SFJ48132.1"/>
    </source>
</evidence>
<dbReference type="Gene3D" id="1.20.1080.10">
    <property type="entry name" value="Glycerol uptake facilitator protein"/>
    <property type="match status" value="1"/>
</dbReference>
<dbReference type="AlphaFoldDB" id="A0A1I3RQH4"/>
<dbReference type="SUPFAM" id="SSF81338">
    <property type="entry name" value="Aquaporin-like"/>
    <property type="match status" value="1"/>
</dbReference>
<name>A0A1I3RQH4_HALDA</name>
<evidence type="ECO:0000256" key="2">
    <source>
        <dbReference type="ARBA" id="ARBA00006175"/>
    </source>
</evidence>
<keyword evidence="6 8" id="KW-0472">Membrane</keyword>
<comment type="subcellular location">
    <subcellularLocation>
        <location evidence="1">Membrane</location>
        <topology evidence="1">Multi-pass membrane protein</topology>
    </subcellularLocation>
</comment>
<comment type="similarity">
    <text evidence="2 7">Belongs to the MIP/aquaporin (TC 1.A.8) family.</text>
</comment>
<dbReference type="NCBIfam" id="TIGR00861">
    <property type="entry name" value="MIP"/>
    <property type="match status" value="1"/>
</dbReference>
<feature type="transmembrane region" description="Helical" evidence="8">
    <location>
        <begin position="131"/>
        <end position="151"/>
    </location>
</feature>
<dbReference type="Pfam" id="PF00230">
    <property type="entry name" value="MIP"/>
    <property type="match status" value="1"/>
</dbReference>
<evidence type="ECO:0000256" key="5">
    <source>
        <dbReference type="ARBA" id="ARBA00022989"/>
    </source>
</evidence>
<keyword evidence="10" id="KW-1185">Reference proteome</keyword>
<feature type="transmembrane region" description="Helical" evidence="8">
    <location>
        <begin position="6"/>
        <end position="27"/>
    </location>
</feature>
<dbReference type="PANTHER" id="PTHR43829">
    <property type="entry name" value="AQUAPORIN OR AQUAGLYCEROPORIN RELATED"/>
    <property type="match status" value="1"/>
</dbReference>
<dbReference type="InterPro" id="IPR022357">
    <property type="entry name" value="MIP_CS"/>
</dbReference>
<evidence type="ECO:0000256" key="8">
    <source>
        <dbReference type="SAM" id="Phobius"/>
    </source>
</evidence>
<feature type="transmembrane region" description="Helical" evidence="8">
    <location>
        <begin position="240"/>
        <end position="257"/>
    </location>
</feature>
<organism evidence="9 10">
    <name type="scientific">Halobacillus dabanensis</name>
    <dbReference type="NCBI Taxonomy" id="240302"/>
    <lineage>
        <taxon>Bacteria</taxon>
        <taxon>Bacillati</taxon>
        <taxon>Bacillota</taxon>
        <taxon>Bacilli</taxon>
        <taxon>Bacillales</taxon>
        <taxon>Bacillaceae</taxon>
        <taxon>Halobacillus</taxon>
    </lineage>
</organism>